<accession>A0A1T1H7Y2</accession>
<keyword evidence="1" id="KW-1133">Transmembrane helix</keyword>
<dbReference type="InterPro" id="IPR021529">
    <property type="entry name" value="DUF2798"/>
</dbReference>
<keyword evidence="3" id="KW-1185">Reference proteome</keyword>
<keyword evidence="1" id="KW-0472">Membrane</keyword>
<proteinExistence type="predicted"/>
<evidence type="ECO:0000313" key="2">
    <source>
        <dbReference type="EMBL" id="OOV85989.1"/>
    </source>
</evidence>
<feature type="transmembrane region" description="Helical" evidence="1">
    <location>
        <begin position="19"/>
        <end position="39"/>
    </location>
</feature>
<dbReference type="AlphaFoldDB" id="A0A1T1H7Y2"/>
<dbReference type="EMBL" id="MTSD02000010">
    <property type="protein sequence ID" value="OOV85989.1"/>
    <property type="molecule type" value="Genomic_DNA"/>
</dbReference>
<feature type="transmembrane region" description="Helical" evidence="1">
    <location>
        <begin position="92"/>
        <end position="115"/>
    </location>
</feature>
<dbReference type="Pfam" id="PF11391">
    <property type="entry name" value="DUF2798"/>
    <property type="match status" value="2"/>
</dbReference>
<organism evidence="2 3">
    <name type="scientific">Oceanospirillum linum</name>
    <dbReference type="NCBI Taxonomy" id="966"/>
    <lineage>
        <taxon>Bacteria</taxon>
        <taxon>Pseudomonadati</taxon>
        <taxon>Pseudomonadota</taxon>
        <taxon>Gammaproteobacteria</taxon>
        <taxon>Oceanospirillales</taxon>
        <taxon>Oceanospirillaceae</taxon>
        <taxon>Oceanospirillum</taxon>
    </lineage>
</organism>
<dbReference type="Proteomes" id="UP000190064">
    <property type="component" value="Unassembled WGS sequence"/>
</dbReference>
<evidence type="ECO:0008006" key="4">
    <source>
        <dbReference type="Google" id="ProtNLM"/>
    </source>
</evidence>
<name>A0A1T1H7Y2_OCELI</name>
<comment type="caution">
    <text evidence="2">The sequence shown here is derived from an EMBL/GenBank/DDBJ whole genome shotgun (WGS) entry which is preliminary data.</text>
</comment>
<reference evidence="2" key="1">
    <citation type="submission" date="2017-02" db="EMBL/GenBank/DDBJ databases">
        <title>Draft Genome Sequence of the Salt Water Bacterium Oceanospirillum linum ATCC 11336.</title>
        <authorList>
            <person name="Trachtenberg A.M."/>
            <person name="Carney J.G."/>
            <person name="Linnane J.D."/>
            <person name="Rheaume B.A."/>
            <person name="Pitts N.L."/>
            <person name="Mykles D.L."/>
            <person name="Maclea K.S."/>
        </authorList>
    </citation>
    <scope>NUCLEOTIDE SEQUENCE [LARGE SCALE GENOMIC DNA]</scope>
    <source>
        <strain evidence="2">ATCC 11336</strain>
    </source>
</reference>
<evidence type="ECO:0000256" key="1">
    <source>
        <dbReference type="SAM" id="Phobius"/>
    </source>
</evidence>
<dbReference type="RefSeq" id="WP_078320797.1">
    <property type="nucleotide sequence ID" value="NZ_FXTS01000011.1"/>
</dbReference>
<feature type="transmembrane region" description="Helical" evidence="1">
    <location>
        <begin position="127"/>
        <end position="149"/>
    </location>
</feature>
<gene>
    <name evidence="2" type="ORF">BTA35_0215905</name>
</gene>
<sequence length="159" mass="17299">MENTAVNTSPEKRPLYQKIAVLASLILIVGGTLTGIMTYMNTGLSENFIQYWLSSFAITVLFVIPASFVLISLISKWVESLLPHHKTHHRQLVTGVAMALVMESIMAVSTTANIVGFSDSDAFAAAWLQSFAAALPFGLCMALIMSLYLKPKLAQFLAS</sequence>
<keyword evidence="1" id="KW-0812">Transmembrane</keyword>
<evidence type="ECO:0000313" key="3">
    <source>
        <dbReference type="Proteomes" id="UP000190064"/>
    </source>
</evidence>
<protein>
    <recommendedName>
        <fullName evidence="4">DUF2798 domain-containing protein</fullName>
    </recommendedName>
</protein>
<feature type="transmembrane region" description="Helical" evidence="1">
    <location>
        <begin position="51"/>
        <end position="71"/>
    </location>
</feature>
<dbReference type="STRING" id="966.BTA35_0215905"/>